<evidence type="ECO:0000313" key="2">
    <source>
        <dbReference type="Proteomes" id="UP001597178"/>
    </source>
</evidence>
<name>A0ABW3ZSA7_9BACI</name>
<dbReference type="InterPro" id="IPR025544">
    <property type="entry name" value="YhzD"/>
</dbReference>
<reference evidence="2" key="1">
    <citation type="journal article" date="2019" name="Int. J. Syst. Evol. Microbiol.">
        <title>The Global Catalogue of Microorganisms (GCM) 10K type strain sequencing project: providing services to taxonomists for standard genome sequencing and annotation.</title>
        <authorList>
            <consortium name="The Broad Institute Genomics Platform"/>
            <consortium name="The Broad Institute Genome Sequencing Center for Infectious Disease"/>
            <person name="Wu L."/>
            <person name="Ma J."/>
        </authorList>
    </citation>
    <scope>NUCLEOTIDE SEQUENCE [LARGE SCALE GENOMIC DNA]</scope>
    <source>
        <strain evidence="2">CCUG 54822</strain>
    </source>
</reference>
<evidence type="ECO:0000313" key="1">
    <source>
        <dbReference type="EMBL" id="MFD1360972.1"/>
    </source>
</evidence>
<gene>
    <name evidence="1" type="ORF">ACFQ4A_04725</name>
</gene>
<proteinExistence type="predicted"/>
<protein>
    <submittedName>
        <fullName evidence="1">YhzD family protein</fullName>
    </submittedName>
</protein>
<dbReference type="RefSeq" id="WP_382398089.1">
    <property type="nucleotide sequence ID" value="NZ_JBHTNH010000005.1"/>
</dbReference>
<comment type="caution">
    <text evidence="1">The sequence shown here is derived from an EMBL/GenBank/DDBJ whole genome shotgun (WGS) entry which is preliminary data.</text>
</comment>
<dbReference type="EMBL" id="JBHTNH010000005">
    <property type="protein sequence ID" value="MFD1360972.1"/>
    <property type="molecule type" value="Genomic_DNA"/>
</dbReference>
<dbReference type="Proteomes" id="UP001597178">
    <property type="component" value="Unassembled WGS sequence"/>
</dbReference>
<organism evidence="1 2">
    <name type="scientific">Lentibacillus salinarum</name>
    <dbReference type="NCBI Taxonomy" id="446820"/>
    <lineage>
        <taxon>Bacteria</taxon>
        <taxon>Bacillati</taxon>
        <taxon>Bacillota</taxon>
        <taxon>Bacilli</taxon>
        <taxon>Bacillales</taxon>
        <taxon>Bacillaceae</taxon>
        <taxon>Lentibacillus</taxon>
    </lineage>
</organism>
<keyword evidence="2" id="KW-1185">Reference proteome</keyword>
<dbReference type="Pfam" id="PF14120">
    <property type="entry name" value="YhzD"/>
    <property type="match status" value="1"/>
</dbReference>
<sequence length="61" mass="7166">MRQYFLTVFDKSGEKLLDESFDASGNDEAKQIGRKRLDEEGYHEHTHRCVSPEAKLVLFHR</sequence>
<accession>A0ABW3ZSA7</accession>